<dbReference type="AlphaFoldDB" id="A0A371FTC0"/>
<keyword evidence="2" id="KW-1185">Reference proteome</keyword>
<dbReference type="EMBL" id="QJKJ01007900">
    <property type="protein sequence ID" value="RDX81546.1"/>
    <property type="molecule type" value="Genomic_DNA"/>
</dbReference>
<proteinExistence type="predicted"/>
<organism evidence="1 2">
    <name type="scientific">Mucuna pruriens</name>
    <name type="common">Velvet bean</name>
    <name type="synonym">Dolichos pruriens</name>
    <dbReference type="NCBI Taxonomy" id="157652"/>
    <lineage>
        <taxon>Eukaryota</taxon>
        <taxon>Viridiplantae</taxon>
        <taxon>Streptophyta</taxon>
        <taxon>Embryophyta</taxon>
        <taxon>Tracheophyta</taxon>
        <taxon>Spermatophyta</taxon>
        <taxon>Magnoliopsida</taxon>
        <taxon>eudicotyledons</taxon>
        <taxon>Gunneridae</taxon>
        <taxon>Pentapetalae</taxon>
        <taxon>rosids</taxon>
        <taxon>fabids</taxon>
        <taxon>Fabales</taxon>
        <taxon>Fabaceae</taxon>
        <taxon>Papilionoideae</taxon>
        <taxon>50 kb inversion clade</taxon>
        <taxon>NPAAA clade</taxon>
        <taxon>indigoferoid/millettioid clade</taxon>
        <taxon>Phaseoleae</taxon>
        <taxon>Mucuna</taxon>
    </lineage>
</organism>
<gene>
    <name evidence="1" type="ORF">CR513_37758</name>
</gene>
<dbReference type="PANTHER" id="PTHR11439:SF470">
    <property type="entry name" value="CYSTEINE-RICH RLK (RECEPTOR-LIKE PROTEIN KINASE) 8"/>
    <property type="match status" value="1"/>
</dbReference>
<comment type="caution">
    <text evidence="1">The sequence shown here is derived from an EMBL/GenBank/DDBJ whole genome shotgun (WGS) entry which is preliminary data.</text>
</comment>
<dbReference type="PANTHER" id="PTHR11439">
    <property type="entry name" value="GAG-POL-RELATED RETROTRANSPOSON"/>
    <property type="match status" value="1"/>
</dbReference>
<name>A0A371FTC0_MUCPR</name>
<sequence>MQSPCSSNLNTTTHVIHYLKGSIGKCLFLSASSHINLVKYADPDWVSCPTTRSTTNYFTMLGSSLVSWKTKKQPKVHCSSIEVEYHSLTALTPELHLLNECTKPFKIDCHFVHENVKASLVAPSYLRSRDQLANSFTKLLGGVLDISIPTPT</sequence>
<dbReference type="OrthoDB" id="1422397at2759"/>
<reference evidence="1" key="1">
    <citation type="submission" date="2018-05" db="EMBL/GenBank/DDBJ databases">
        <title>Draft genome of Mucuna pruriens seed.</title>
        <authorList>
            <person name="Nnadi N.E."/>
            <person name="Vos R."/>
            <person name="Hasami M.H."/>
            <person name="Devisetty U.K."/>
            <person name="Aguiy J.C."/>
        </authorList>
    </citation>
    <scope>NUCLEOTIDE SEQUENCE [LARGE SCALE GENOMIC DNA]</scope>
    <source>
        <strain evidence="1">JCA_2017</strain>
    </source>
</reference>
<evidence type="ECO:0000313" key="1">
    <source>
        <dbReference type="EMBL" id="RDX81546.1"/>
    </source>
</evidence>
<accession>A0A371FTC0</accession>
<dbReference type="CDD" id="cd09272">
    <property type="entry name" value="RNase_HI_RT_Ty1"/>
    <property type="match status" value="1"/>
</dbReference>
<protein>
    <submittedName>
        <fullName evidence="1">Mitochondrial protein</fullName>
    </submittedName>
</protein>
<dbReference type="Proteomes" id="UP000257109">
    <property type="component" value="Unassembled WGS sequence"/>
</dbReference>
<evidence type="ECO:0000313" key="2">
    <source>
        <dbReference type="Proteomes" id="UP000257109"/>
    </source>
</evidence>
<feature type="non-terminal residue" evidence="1">
    <location>
        <position position="1"/>
    </location>
</feature>
<dbReference type="STRING" id="157652.A0A371FTC0"/>